<dbReference type="KEGG" id="sri:SELR_16730"/>
<organism evidence="2 3">
    <name type="scientific">Selenomonas ruminantium subsp. lactilytica (strain NBRC 103574 / TAM6421)</name>
    <dbReference type="NCBI Taxonomy" id="927704"/>
    <lineage>
        <taxon>Bacteria</taxon>
        <taxon>Bacillati</taxon>
        <taxon>Bacillota</taxon>
        <taxon>Negativicutes</taxon>
        <taxon>Selenomonadales</taxon>
        <taxon>Selenomonadaceae</taxon>
        <taxon>Selenomonas</taxon>
    </lineage>
</organism>
<keyword evidence="1" id="KW-1133">Transmembrane helix</keyword>
<evidence type="ECO:0000313" key="3">
    <source>
        <dbReference type="Proteomes" id="UP000007887"/>
    </source>
</evidence>
<dbReference type="AlphaFoldDB" id="I0GRJ4"/>
<proteinExistence type="predicted"/>
<keyword evidence="1" id="KW-0812">Transmembrane</keyword>
<evidence type="ECO:0000313" key="2">
    <source>
        <dbReference type="EMBL" id="BAL83381.1"/>
    </source>
</evidence>
<feature type="transmembrane region" description="Helical" evidence="1">
    <location>
        <begin position="5"/>
        <end position="23"/>
    </location>
</feature>
<dbReference type="EMBL" id="AP012292">
    <property type="protein sequence ID" value="BAL83381.1"/>
    <property type="molecule type" value="Genomic_DNA"/>
</dbReference>
<evidence type="ECO:0000256" key="1">
    <source>
        <dbReference type="SAM" id="Phobius"/>
    </source>
</evidence>
<dbReference type="HOGENOM" id="CLU_3084630_0_0_9"/>
<accession>I0GRJ4</accession>
<keyword evidence="1" id="KW-0472">Membrane</keyword>
<sequence length="52" mass="6143">MYKLIIHIVIVAMAAATIIRMSVNPWKTAAYLMILLAFWDVLKNYIRQYNKK</sequence>
<protein>
    <submittedName>
        <fullName evidence="2">Uncharacterized protein</fullName>
    </submittedName>
</protein>
<name>I0GRJ4_SELRL</name>
<reference evidence="2 3" key="1">
    <citation type="submission" date="2011-10" db="EMBL/GenBank/DDBJ databases">
        <title>Whole genome sequence of Selenomonas ruminantium subsp. lactilytica TAM6421.</title>
        <authorList>
            <person name="Oguchi A."/>
            <person name="Ankai A."/>
            <person name="Kaneko J."/>
            <person name="Yamada-Narita S."/>
            <person name="Fukui S."/>
            <person name="Takahashi M."/>
            <person name="Onodera T."/>
            <person name="Kojima S."/>
            <person name="Fushimi T."/>
            <person name="Abe N."/>
            <person name="Kamio Y."/>
            <person name="Yamazaki S."/>
            <person name="Fujita N."/>
        </authorList>
    </citation>
    <scope>NUCLEOTIDE SEQUENCE [LARGE SCALE GENOMIC DNA]</scope>
    <source>
        <strain evidence="3">NBRC 103574 / TAM6421</strain>
    </source>
</reference>
<gene>
    <name evidence="2" type="ordered locus">SELR_16730</name>
</gene>
<dbReference type="Proteomes" id="UP000007887">
    <property type="component" value="Chromosome"/>
</dbReference>